<organism evidence="3 4">
    <name type="scientific">Phyllobacterium ifriqiyense</name>
    <dbReference type="NCBI Taxonomy" id="314238"/>
    <lineage>
        <taxon>Bacteria</taxon>
        <taxon>Pseudomonadati</taxon>
        <taxon>Pseudomonadota</taxon>
        <taxon>Alphaproteobacteria</taxon>
        <taxon>Hyphomicrobiales</taxon>
        <taxon>Phyllobacteriaceae</taxon>
        <taxon>Phyllobacterium</taxon>
    </lineage>
</organism>
<proteinExistence type="predicted"/>
<sequence>MYYYDLKEHARYFPAELEIAHVFGDVTSVPPVPSIVKSRPIHGDNKESVLLKLNKLRHFQKLDVPVTFAEKQPLAVWRGGNNNEKRSSLVKRYFDHPLCDVGMASHDASSPWGKPFMSAVEQIRRFRYIISVEGHDVATNLQWIMASQSLCMMPDPVYETWFMEGCLIPGHHYVQLRPDFADLEDKICYYNKHADEAVAIIRNANAHVSQFDDQTQEKLLSLLVLYKYFAMSGSLEPTPKIATLWV</sequence>
<evidence type="ECO:0000256" key="1">
    <source>
        <dbReference type="ARBA" id="ARBA00022679"/>
    </source>
</evidence>
<gene>
    <name evidence="3" type="ORF">QFZ34_003862</name>
</gene>
<dbReference type="SMART" id="SM00672">
    <property type="entry name" value="CAP10"/>
    <property type="match status" value="1"/>
</dbReference>
<dbReference type="Pfam" id="PF05686">
    <property type="entry name" value="Glyco_transf_90"/>
    <property type="match status" value="1"/>
</dbReference>
<evidence type="ECO:0000313" key="3">
    <source>
        <dbReference type="EMBL" id="MDQ0998680.1"/>
    </source>
</evidence>
<evidence type="ECO:0000313" key="4">
    <source>
        <dbReference type="Proteomes" id="UP001237780"/>
    </source>
</evidence>
<evidence type="ECO:0000259" key="2">
    <source>
        <dbReference type="SMART" id="SM00672"/>
    </source>
</evidence>
<dbReference type="Proteomes" id="UP001237780">
    <property type="component" value="Unassembled WGS sequence"/>
</dbReference>
<dbReference type="RefSeq" id="WP_307283990.1">
    <property type="nucleotide sequence ID" value="NZ_JAUSZT010000003.1"/>
</dbReference>
<dbReference type="InterPro" id="IPR051091">
    <property type="entry name" value="O-Glucosyltr/Glycosyltrsf_90"/>
</dbReference>
<accession>A0ABU0SFJ6</accession>
<keyword evidence="4" id="KW-1185">Reference proteome</keyword>
<name>A0ABU0SFJ6_9HYPH</name>
<protein>
    <recommendedName>
        <fullName evidence="2">Glycosyl transferase CAP10 domain-containing protein</fullName>
    </recommendedName>
</protein>
<reference evidence="3 4" key="1">
    <citation type="submission" date="2023-07" db="EMBL/GenBank/DDBJ databases">
        <title>Comparative genomics of wheat-associated soil bacteria to identify genetic determinants of phenazine resistance.</title>
        <authorList>
            <person name="Mouncey N."/>
        </authorList>
    </citation>
    <scope>NUCLEOTIDE SEQUENCE [LARGE SCALE GENOMIC DNA]</scope>
    <source>
        <strain evidence="3 4">W4I11</strain>
    </source>
</reference>
<comment type="caution">
    <text evidence="3">The sequence shown here is derived from an EMBL/GenBank/DDBJ whole genome shotgun (WGS) entry which is preliminary data.</text>
</comment>
<feature type="domain" description="Glycosyl transferase CAP10" evidence="2">
    <location>
        <begin position="17"/>
        <end position="227"/>
    </location>
</feature>
<keyword evidence="1" id="KW-0808">Transferase</keyword>
<dbReference type="PANTHER" id="PTHR12203:SF35">
    <property type="entry name" value="PROTEIN O-GLUCOSYLTRANSFERASE 1"/>
    <property type="match status" value="1"/>
</dbReference>
<dbReference type="EMBL" id="JAUSZT010000003">
    <property type="protein sequence ID" value="MDQ0998680.1"/>
    <property type="molecule type" value="Genomic_DNA"/>
</dbReference>
<dbReference type="InterPro" id="IPR006598">
    <property type="entry name" value="CAP10"/>
</dbReference>
<dbReference type="PANTHER" id="PTHR12203">
    <property type="entry name" value="KDEL LYS-ASP-GLU-LEU CONTAINING - RELATED"/>
    <property type="match status" value="1"/>
</dbReference>